<name>A0A8J2SIY6_9STRA</name>
<comment type="caution">
    <text evidence="3">The sequence shown here is derived from an EMBL/GenBank/DDBJ whole genome shotgun (WGS) entry which is preliminary data.</text>
</comment>
<dbReference type="GO" id="GO:0016020">
    <property type="term" value="C:membrane"/>
    <property type="evidence" value="ECO:0007669"/>
    <property type="project" value="TreeGrafter"/>
</dbReference>
<gene>
    <name evidence="3" type="ORF">PECAL_4P09530</name>
</gene>
<keyword evidence="4" id="KW-1185">Reference proteome</keyword>
<reference evidence="3" key="1">
    <citation type="submission" date="2021-11" db="EMBL/GenBank/DDBJ databases">
        <authorList>
            <consortium name="Genoscope - CEA"/>
            <person name="William W."/>
        </authorList>
    </citation>
    <scope>NUCLEOTIDE SEQUENCE</scope>
</reference>
<dbReference type="InterPro" id="IPR003439">
    <property type="entry name" value="ABC_transporter-like_ATP-bd"/>
</dbReference>
<feature type="domain" description="ABC transporter" evidence="2">
    <location>
        <begin position="151"/>
        <end position="260"/>
    </location>
</feature>
<dbReference type="PANTHER" id="PTHR24221">
    <property type="entry name" value="ATP-BINDING CASSETTE SUB-FAMILY B"/>
    <property type="match status" value="1"/>
</dbReference>
<dbReference type="InterPro" id="IPR039421">
    <property type="entry name" value="Type_1_exporter"/>
</dbReference>
<dbReference type="Proteomes" id="UP000789595">
    <property type="component" value="Unassembled WGS sequence"/>
</dbReference>
<feature type="region of interest" description="Disordered" evidence="1">
    <location>
        <begin position="33"/>
        <end position="55"/>
    </location>
</feature>
<dbReference type="OrthoDB" id="6500128at2759"/>
<dbReference type="GO" id="GO:0005524">
    <property type="term" value="F:ATP binding"/>
    <property type="evidence" value="ECO:0007669"/>
    <property type="project" value="InterPro"/>
</dbReference>
<evidence type="ECO:0000313" key="4">
    <source>
        <dbReference type="Proteomes" id="UP000789595"/>
    </source>
</evidence>
<dbReference type="GO" id="GO:0016887">
    <property type="term" value="F:ATP hydrolysis activity"/>
    <property type="evidence" value="ECO:0007669"/>
    <property type="project" value="InterPro"/>
</dbReference>
<dbReference type="GO" id="GO:0042626">
    <property type="term" value="F:ATPase-coupled transmembrane transporter activity"/>
    <property type="evidence" value="ECO:0007669"/>
    <property type="project" value="TreeGrafter"/>
</dbReference>
<evidence type="ECO:0000313" key="3">
    <source>
        <dbReference type="EMBL" id="CAH0373723.1"/>
    </source>
</evidence>
<dbReference type="Pfam" id="PF00005">
    <property type="entry name" value="ABC_tran"/>
    <property type="match status" value="1"/>
</dbReference>
<dbReference type="SUPFAM" id="SSF52540">
    <property type="entry name" value="P-loop containing nucleoside triphosphate hydrolases"/>
    <property type="match status" value="1"/>
</dbReference>
<sequence length="348" mass="38294">MGPPPTARGWGAQARALALLSSRAEQEQVVAVQKSSQADVRQAGDEGQALSEKRDSARAELQKALRGQRAALDRLRVKLERLARGDASLASHARNHASDEADDEMGLKRFDADLSRFRAGQRAEFERLRADERAVSRELAKAAARFAAWDGKSTTARLACRLYDVAGGSVRVGGIDIRGVKQASLRRLTAVVAQETVLFNESVAFNIGYGLEGDDRERVVQAAKRAQLHDRVISWEDGYDTVVGERGLRLSGGEKHRLGIGWLPSRAGLPAPELGSVGTNKIERKERDTFLERFYELHPIARGLSPEGLCDVLMSDDLPHETENTMYRYLIAISRLRLGILTERGEGS</sequence>
<dbReference type="PANTHER" id="PTHR24221:SF654">
    <property type="entry name" value="ATP-BINDING CASSETTE SUB-FAMILY B MEMBER 6"/>
    <property type="match status" value="1"/>
</dbReference>
<evidence type="ECO:0000256" key="1">
    <source>
        <dbReference type="SAM" id="MobiDB-lite"/>
    </source>
</evidence>
<dbReference type="InterPro" id="IPR027417">
    <property type="entry name" value="P-loop_NTPase"/>
</dbReference>
<proteinExistence type="predicted"/>
<accession>A0A8J2SIY6</accession>
<protein>
    <recommendedName>
        <fullName evidence="2">ABC transporter domain-containing protein</fullName>
    </recommendedName>
</protein>
<organism evidence="3 4">
    <name type="scientific">Pelagomonas calceolata</name>
    <dbReference type="NCBI Taxonomy" id="35677"/>
    <lineage>
        <taxon>Eukaryota</taxon>
        <taxon>Sar</taxon>
        <taxon>Stramenopiles</taxon>
        <taxon>Ochrophyta</taxon>
        <taxon>Pelagophyceae</taxon>
        <taxon>Pelagomonadales</taxon>
        <taxon>Pelagomonadaceae</taxon>
        <taxon>Pelagomonas</taxon>
    </lineage>
</organism>
<dbReference type="AlphaFoldDB" id="A0A8J2SIY6"/>
<evidence type="ECO:0000259" key="2">
    <source>
        <dbReference type="Pfam" id="PF00005"/>
    </source>
</evidence>
<dbReference type="EMBL" id="CAKKNE010000004">
    <property type="protein sequence ID" value="CAH0373723.1"/>
    <property type="molecule type" value="Genomic_DNA"/>
</dbReference>
<dbReference type="Gene3D" id="3.40.50.300">
    <property type="entry name" value="P-loop containing nucleotide triphosphate hydrolases"/>
    <property type="match status" value="1"/>
</dbReference>